<dbReference type="Proteomes" id="UP001497535">
    <property type="component" value="Unassembled WGS sequence"/>
</dbReference>
<protein>
    <submittedName>
        <fullName evidence="1">Uncharacterized protein</fullName>
    </submittedName>
</protein>
<keyword evidence="2" id="KW-1185">Reference proteome</keyword>
<reference evidence="1" key="1">
    <citation type="submission" date="2023-11" db="EMBL/GenBank/DDBJ databases">
        <authorList>
            <person name="Poullet M."/>
        </authorList>
    </citation>
    <scope>NUCLEOTIDE SEQUENCE</scope>
    <source>
        <strain evidence="1">E1834</strain>
    </source>
</reference>
<name>A0ACB0Y579_MELEN</name>
<sequence length="55" mass="6067">MWSQRLLDGSRSSSKFLLLPFLLRDGAADELLSNILQLLSLHSSLKTACTPPLLV</sequence>
<proteinExistence type="predicted"/>
<evidence type="ECO:0000313" key="2">
    <source>
        <dbReference type="Proteomes" id="UP001497535"/>
    </source>
</evidence>
<organism evidence="1 2">
    <name type="scientific">Meloidogyne enterolobii</name>
    <name type="common">Root-knot nematode worm</name>
    <name type="synonym">Meloidogyne mayaguensis</name>
    <dbReference type="NCBI Taxonomy" id="390850"/>
    <lineage>
        <taxon>Eukaryota</taxon>
        <taxon>Metazoa</taxon>
        <taxon>Ecdysozoa</taxon>
        <taxon>Nematoda</taxon>
        <taxon>Chromadorea</taxon>
        <taxon>Rhabditida</taxon>
        <taxon>Tylenchina</taxon>
        <taxon>Tylenchomorpha</taxon>
        <taxon>Tylenchoidea</taxon>
        <taxon>Meloidogynidae</taxon>
        <taxon>Meloidogyninae</taxon>
        <taxon>Meloidogyne</taxon>
    </lineage>
</organism>
<accession>A0ACB0Y579</accession>
<gene>
    <name evidence="1" type="ORF">MENTE1834_LOCUS7908</name>
</gene>
<evidence type="ECO:0000313" key="1">
    <source>
        <dbReference type="EMBL" id="CAK5032674.1"/>
    </source>
</evidence>
<dbReference type="EMBL" id="CAVMJV010000006">
    <property type="protein sequence ID" value="CAK5032674.1"/>
    <property type="molecule type" value="Genomic_DNA"/>
</dbReference>
<comment type="caution">
    <text evidence="1">The sequence shown here is derived from an EMBL/GenBank/DDBJ whole genome shotgun (WGS) entry which is preliminary data.</text>
</comment>